<reference evidence="2" key="1">
    <citation type="submission" date="2016-05" db="EMBL/GenBank/DDBJ databases">
        <authorList>
            <person name="Li Y."/>
        </authorList>
    </citation>
    <scope>NUCLEOTIDE SEQUENCE [LARGE SCALE GENOMIC DNA]</scope>
    <source>
        <strain evidence="2">YIC4027</strain>
    </source>
</reference>
<dbReference type="AlphaFoldDB" id="A0A1E3V9D8"/>
<proteinExistence type="predicted"/>
<evidence type="ECO:0000313" key="2">
    <source>
        <dbReference type="Proteomes" id="UP000094342"/>
    </source>
</evidence>
<protein>
    <submittedName>
        <fullName evidence="1">Peptidase C24</fullName>
    </submittedName>
</protein>
<dbReference type="RefSeq" id="WP_069459747.1">
    <property type="nucleotide sequence ID" value="NZ_LYBW01000060.1"/>
</dbReference>
<comment type="caution">
    <text evidence="1">The sequence shown here is derived from an EMBL/GenBank/DDBJ whole genome shotgun (WGS) entry which is preliminary data.</text>
</comment>
<keyword evidence="2" id="KW-1185">Reference proteome</keyword>
<dbReference type="Gene3D" id="2.40.10.120">
    <property type="match status" value="1"/>
</dbReference>
<gene>
    <name evidence="1" type="ORF">A8M32_17950</name>
</gene>
<name>A0A1E3V9D8_9HYPH</name>
<sequence>MTEKSAFQETYMRAAGAVAFVAIVDAKGDERIGSAFHIGKGIFVTARHVIEGATINEIATTKSAHLSEEAGGKTAPPRRLEIVDGPYFGPDGLDVAVFRVDLGDTPLPAISVSQHTDVSLGENDLVLSDILVIGYPPIPFTTIPSQVVTLGQINAVVRVRHSPVLHFIASAMARGGFSGGAALDQSGTALALVTESLGQGDMPVETGYMSLLSIEPALDLAAEKFGFSTHGGYPGRYSDTLFAAKFSNPSSDSLSSFIYDASLYVYDDDHDLFVEINCADEPLLAEAVASYHAITPVKRVDVDDGSVLYIPEENPPAKLLLEAGEAVAALFERSGYKRMASERSQWQLKPKY</sequence>
<accession>A0A1E3V9D8</accession>
<dbReference type="EMBL" id="LYBW01000060">
    <property type="protein sequence ID" value="ODR90047.1"/>
    <property type="molecule type" value="Genomic_DNA"/>
</dbReference>
<dbReference type="InterPro" id="IPR009003">
    <property type="entry name" value="Peptidase_S1_PA"/>
</dbReference>
<dbReference type="Pfam" id="PF13365">
    <property type="entry name" value="Trypsin_2"/>
    <property type="match status" value="1"/>
</dbReference>
<dbReference type="OrthoDB" id="4774215at2"/>
<organism evidence="1 2">
    <name type="scientific">Sinorhizobium alkalisoli</name>
    <dbReference type="NCBI Taxonomy" id="1752398"/>
    <lineage>
        <taxon>Bacteria</taxon>
        <taxon>Pseudomonadati</taxon>
        <taxon>Pseudomonadota</taxon>
        <taxon>Alphaproteobacteria</taxon>
        <taxon>Hyphomicrobiales</taxon>
        <taxon>Rhizobiaceae</taxon>
        <taxon>Sinorhizobium/Ensifer group</taxon>
        <taxon>Sinorhizobium</taxon>
    </lineage>
</organism>
<evidence type="ECO:0000313" key="1">
    <source>
        <dbReference type="EMBL" id="ODR90047.1"/>
    </source>
</evidence>
<dbReference type="Proteomes" id="UP000094342">
    <property type="component" value="Unassembled WGS sequence"/>
</dbReference>
<dbReference type="SUPFAM" id="SSF50494">
    <property type="entry name" value="Trypsin-like serine proteases"/>
    <property type="match status" value="1"/>
</dbReference>
<dbReference type="STRING" id="1752398.A8M32_17950"/>